<dbReference type="EMBL" id="JAUZQC010000008">
    <property type="protein sequence ID" value="KAK5868038.1"/>
    <property type="molecule type" value="Genomic_DNA"/>
</dbReference>
<gene>
    <name evidence="7" type="ORF">PBY51_012485</name>
</gene>
<dbReference type="PANTHER" id="PTHR12015:SF183">
    <property type="entry name" value="C-C MOTIF CHEMOKINE 3"/>
    <property type="match status" value="1"/>
</dbReference>
<keyword evidence="2" id="KW-0202">Cytokine</keyword>
<dbReference type="InterPro" id="IPR039809">
    <property type="entry name" value="Chemokine_b/g/d"/>
</dbReference>
<reference evidence="7 8" key="2">
    <citation type="journal article" date="2023" name="Mol. Biol. Evol.">
        <title>Genomics of Secondarily Temperate Adaptation in the Only Non-Antarctic Icefish.</title>
        <authorList>
            <person name="Rivera-Colon A.G."/>
            <person name="Rayamajhi N."/>
            <person name="Minhas B.F."/>
            <person name="Madrigal G."/>
            <person name="Bilyk K.T."/>
            <person name="Yoon V."/>
            <person name="Hune M."/>
            <person name="Gregory S."/>
            <person name="Cheng C.H.C."/>
            <person name="Catchen J.M."/>
        </authorList>
    </citation>
    <scope>NUCLEOTIDE SEQUENCE [LARGE SCALE GENOMIC DNA]</scope>
    <source>
        <strain evidence="7">JMC-PN-2008</strain>
    </source>
</reference>
<dbReference type="InterPro" id="IPR001811">
    <property type="entry name" value="Chemokine_IL8-like_dom"/>
</dbReference>
<dbReference type="Pfam" id="PF00048">
    <property type="entry name" value="IL8"/>
    <property type="match status" value="1"/>
</dbReference>
<feature type="chain" id="PRO_5043010091" description="Chemokine interleukin-8-like domain-containing protein" evidence="5">
    <location>
        <begin position="20"/>
        <end position="92"/>
    </location>
</feature>
<evidence type="ECO:0000256" key="5">
    <source>
        <dbReference type="SAM" id="SignalP"/>
    </source>
</evidence>
<dbReference type="SMART" id="SM00199">
    <property type="entry name" value="SCY"/>
    <property type="match status" value="1"/>
</dbReference>
<keyword evidence="3" id="KW-0964">Secreted</keyword>
<dbReference type="InterPro" id="IPR036048">
    <property type="entry name" value="Interleukin_8-like_sf"/>
</dbReference>
<dbReference type="GO" id="GO:0005615">
    <property type="term" value="C:extracellular space"/>
    <property type="evidence" value="ECO:0007669"/>
    <property type="project" value="UniProtKB-KW"/>
</dbReference>
<protein>
    <recommendedName>
        <fullName evidence="6">Chemokine interleukin-8-like domain-containing protein</fullName>
    </recommendedName>
</protein>
<name>A0AAN7XQQ1_ELEMC</name>
<dbReference type="Proteomes" id="UP001346869">
    <property type="component" value="Unassembled WGS sequence"/>
</dbReference>
<reference evidence="7 8" key="1">
    <citation type="journal article" date="2023" name="Genes (Basel)">
        <title>Chromosome-Level Genome Assembly and Circadian Gene Repertoire of the Patagonia Blennie Eleginops maclovinus-The Closest Ancestral Proxy of Antarctic Cryonotothenioids.</title>
        <authorList>
            <person name="Cheng C.C."/>
            <person name="Rivera-Colon A.G."/>
            <person name="Minhas B.F."/>
            <person name="Wilson L."/>
            <person name="Rayamajhi N."/>
            <person name="Vargas-Chacoff L."/>
            <person name="Catchen J.M."/>
        </authorList>
    </citation>
    <scope>NUCLEOTIDE SEQUENCE [LARGE SCALE GENOMIC DNA]</scope>
    <source>
        <strain evidence="7">JMC-PN-2008</strain>
    </source>
</reference>
<accession>A0AAN7XQQ1</accession>
<keyword evidence="4 5" id="KW-0732">Signal</keyword>
<dbReference type="AlphaFoldDB" id="A0AAN7XQQ1"/>
<evidence type="ECO:0000256" key="3">
    <source>
        <dbReference type="ARBA" id="ARBA00022525"/>
    </source>
</evidence>
<keyword evidence="8" id="KW-1185">Reference proteome</keyword>
<dbReference type="GO" id="GO:0008009">
    <property type="term" value="F:chemokine activity"/>
    <property type="evidence" value="ECO:0007669"/>
    <property type="project" value="InterPro"/>
</dbReference>
<comment type="caution">
    <text evidence="7">The sequence shown here is derived from an EMBL/GenBank/DDBJ whole genome shotgun (WGS) entry which is preliminary data.</text>
</comment>
<dbReference type="Gene3D" id="2.40.50.40">
    <property type="match status" value="1"/>
</dbReference>
<dbReference type="SUPFAM" id="SSF54117">
    <property type="entry name" value="Interleukin 8-like chemokines"/>
    <property type="match status" value="1"/>
</dbReference>
<evidence type="ECO:0000256" key="1">
    <source>
        <dbReference type="ARBA" id="ARBA00004613"/>
    </source>
</evidence>
<feature type="signal peptide" evidence="5">
    <location>
        <begin position="1"/>
        <end position="19"/>
    </location>
</feature>
<organism evidence="7 8">
    <name type="scientific">Eleginops maclovinus</name>
    <name type="common">Patagonian blennie</name>
    <name type="synonym">Eleginus maclovinus</name>
    <dbReference type="NCBI Taxonomy" id="56733"/>
    <lineage>
        <taxon>Eukaryota</taxon>
        <taxon>Metazoa</taxon>
        <taxon>Chordata</taxon>
        <taxon>Craniata</taxon>
        <taxon>Vertebrata</taxon>
        <taxon>Euteleostomi</taxon>
        <taxon>Actinopterygii</taxon>
        <taxon>Neopterygii</taxon>
        <taxon>Teleostei</taxon>
        <taxon>Neoteleostei</taxon>
        <taxon>Acanthomorphata</taxon>
        <taxon>Eupercaria</taxon>
        <taxon>Perciformes</taxon>
        <taxon>Notothenioidei</taxon>
        <taxon>Eleginopidae</taxon>
        <taxon>Eleginops</taxon>
    </lineage>
</organism>
<evidence type="ECO:0000313" key="7">
    <source>
        <dbReference type="EMBL" id="KAK5868038.1"/>
    </source>
</evidence>
<dbReference type="PANTHER" id="PTHR12015">
    <property type="entry name" value="SMALL INDUCIBLE CYTOKINE A"/>
    <property type="match status" value="1"/>
</dbReference>
<evidence type="ECO:0000313" key="8">
    <source>
        <dbReference type="Proteomes" id="UP001346869"/>
    </source>
</evidence>
<proteinExistence type="predicted"/>
<comment type="subcellular location">
    <subcellularLocation>
        <location evidence="1">Secreted</location>
    </subcellularLocation>
</comment>
<evidence type="ECO:0000256" key="2">
    <source>
        <dbReference type="ARBA" id="ARBA00022514"/>
    </source>
</evidence>
<evidence type="ECO:0000259" key="6">
    <source>
        <dbReference type="SMART" id="SM00199"/>
    </source>
</evidence>
<dbReference type="GO" id="GO:0006955">
    <property type="term" value="P:immune response"/>
    <property type="evidence" value="ECO:0007669"/>
    <property type="project" value="InterPro"/>
</dbReference>
<sequence>MQTLSLTVLLLFAVFSCNAMPHAMNAMAPGPCCFQFLTKRIPQSKIICVTKTHSSCHQKGFVISTVQGKEICVSQKEDWAQKAFRLRQATGC</sequence>
<feature type="domain" description="Chemokine interleukin-8-like" evidence="6">
    <location>
        <begin position="29"/>
        <end position="87"/>
    </location>
</feature>
<evidence type="ECO:0000256" key="4">
    <source>
        <dbReference type="ARBA" id="ARBA00022729"/>
    </source>
</evidence>